<dbReference type="GO" id="GO:0048306">
    <property type="term" value="F:calcium-dependent protein binding"/>
    <property type="evidence" value="ECO:0007669"/>
    <property type="project" value="TreeGrafter"/>
</dbReference>
<evidence type="ECO:0000256" key="4">
    <source>
        <dbReference type="ARBA" id="ARBA00022837"/>
    </source>
</evidence>
<dbReference type="GO" id="GO:0005509">
    <property type="term" value="F:calcium ion binding"/>
    <property type="evidence" value="ECO:0007669"/>
    <property type="project" value="InterPro"/>
</dbReference>
<dbReference type="Pfam" id="PF01023">
    <property type="entry name" value="S_100"/>
    <property type="match status" value="1"/>
</dbReference>
<dbReference type="Proteomes" id="UP000694546">
    <property type="component" value="Chromosome 22"/>
</dbReference>
<sequence>MSVLDSIGFLIATFERYAGEDGDKRTLSKPELKKLIQTELKGLIATSKPGEVDKLMDDLDHNKDKLVDFKEYMTFMAAVTMICHEFFTKQ</sequence>
<keyword evidence="8" id="KW-1185">Reference proteome</keyword>
<dbReference type="PANTHER" id="PTHR11639">
    <property type="entry name" value="S100 CALCIUM-BINDING PROTEIN"/>
    <property type="match status" value="1"/>
</dbReference>
<proteinExistence type="inferred from homology"/>
<dbReference type="PROSITE" id="PS00303">
    <property type="entry name" value="S100_CABP"/>
    <property type="match status" value="1"/>
</dbReference>
<feature type="domain" description="EF-hand" evidence="6">
    <location>
        <begin position="47"/>
        <end position="82"/>
    </location>
</feature>
<evidence type="ECO:0000256" key="3">
    <source>
        <dbReference type="ARBA" id="ARBA00022737"/>
    </source>
</evidence>
<evidence type="ECO:0000313" key="7">
    <source>
        <dbReference type="Ensembl" id="ENSGMOP00000020914.2"/>
    </source>
</evidence>
<gene>
    <name evidence="7" type="primary">LOC115535334</name>
</gene>
<dbReference type="GO" id="GO:0005615">
    <property type="term" value="C:extracellular space"/>
    <property type="evidence" value="ECO:0007669"/>
    <property type="project" value="TreeGrafter"/>
</dbReference>
<keyword evidence="3" id="KW-0677">Repeat</keyword>
<dbReference type="SMART" id="SM01394">
    <property type="entry name" value="S_100"/>
    <property type="match status" value="1"/>
</dbReference>
<evidence type="ECO:0000256" key="5">
    <source>
        <dbReference type="RuleBase" id="RU361184"/>
    </source>
</evidence>
<dbReference type="GO" id="GO:0048471">
    <property type="term" value="C:perinuclear region of cytoplasm"/>
    <property type="evidence" value="ECO:0007669"/>
    <property type="project" value="TreeGrafter"/>
</dbReference>
<dbReference type="Gene3D" id="1.10.238.10">
    <property type="entry name" value="EF-hand"/>
    <property type="match status" value="1"/>
</dbReference>
<keyword evidence="2 5" id="KW-0479">Metal-binding</keyword>
<dbReference type="GO" id="GO:0005634">
    <property type="term" value="C:nucleus"/>
    <property type="evidence" value="ECO:0007669"/>
    <property type="project" value="TreeGrafter"/>
</dbReference>
<dbReference type="InterPro" id="IPR018247">
    <property type="entry name" value="EF_Hand_1_Ca_BS"/>
</dbReference>
<dbReference type="SMART" id="SM00054">
    <property type="entry name" value="EFh"/>
    <property type="match status" value="1"/>
</dbReference>
<dbReference type="InterPro" id="IPR011992">
    <property type="entry name" value="EF-hand-dom_pair"/>
</dbReference>
<evidence type="ECO:0000259" key="6">
    <source>
        <dbReference type="PROSITE" id="PS50222"/>
    </source>
</evidence>
<reference evidence="7" key="2">
    <citation type="submission" date="2025-09" db="UniProtKB">
        <authorList>
            <consortium name="Ensembl"/>
        </authorList>
    </citation>
    <scope>IDENTIFICATION</scope>
</reference>
<protein>
    <recommendedName>
        <fullName evidence="5">Protein S100</fullName>
    </recommendedName>
    <alternativeName>
        <fullName evidence="5">S100 calcium-binding protein</fullName>
    </alternativeName>
</protein>
<dbReference type="InterPro" id="IPR001751">
    <property type="entry name" value="S100/CaBP7/8-like_CS"/>
</dbReference>
<dbReference type="CDD" id="cd00213">
    <property type="entry name" value="S-100"/>
    <property type="match status" value="1"/>
</dbReference>
<dbReference type="PANTHER" id="PTHR11639:SF80">
    <property type="entry name" value="PROTEIN S100-A6"/>
    <property type="match status" value="1"/>
</dbReference>
<dbReference type="InterPro" id="IPR002048">
    <property type="entry name" value="EF_hand_dom"/>
</dbReference>
<name>A0A8C4ZUG6_GADMO</name>
<dbReference type="GeneID" id="115535334"/>
<dbReference type="PROSITE" id="PS50222">
    <property type="entry name" value="EF_HAND_2"/>
    <property type="match status" value="1"/>
</dbReference>
<evidence type="ECO:0000256" key="1">
    <source>
        <dbReference type="ARBA" id="ARBA00007323"/>
    </source>
</evidence>
<dbReference type="RefSeq" id="XP_030202242.1">
    <property type="nucleotide sequence ID" value="XM_030346382.1"/>
</dbReference>
<dbReference type="PROSITE" id="PS00018">
    <property type="entry name" value="EF_HAND_1"/>
    <property type="match status" value="1"/>
</dbReference>
<dbReference type="GeneTree" id="ENSGT01150000287635"/>
<dbReference type="Ensembl" id="ENSGMOT00000021426.2">
    <property type="protein sequence ID" value="ENSGMOP00000020914.2"/>
    <property type="gene ID" value="ENSGMOG00000019446.2"/>
</dbReference>
<dbReference type="OrthoDB" id="26525at2759"/>
<evidence type="ECO:0000313" key="8">
    <source>
        <dbReference type="Proteomes" id="UP000694546"/>
    </source>
</evidence>
<dbReference type="SUPFAM" id="SSF47473">
    <property type="entry name" value="EF-hand"/>
    <property type="match status" value="1"/>
</dbReference>
<keyword evidence="4 5" id="KW-0106">Calcium</keyword>
<evidence type="ECO:0000256" key="2">
    <source>
        <dbReference type="ARBA" id="ARBA00022723"/>
    </source>
</evidence>
<dbReference type="InterPro" id="IPR034325">
    <property type="entry name" value="S-100_dom"/>
</dbReference>
<comment type="similarity">
    <text evidence="1 5">Belongs to the S-100 family.</text>
</comment>
<dbReference type="OMA" id="QDLPDKM"/>
<dbReference type="InterPro" id="IPR013787">
    <property type="entry name" value="S100_Ca-bd_sub"/>
</dbReference>
<dbReference type="AlphaFoldDB" id="A0A8C4ZUG6"/>
<accession>A0A8C4ZUG6</accession>
<reference evidence="7" key="1">
    <citation type="submission" date="2025-08" db="UniProtKB">
        <authorList>
            <consortium name="Ensembl"/>
        </authorList>
    </citation>
    <scope>IDENTIFICATION</scope>
</reference>
<dbReference type="GO" id="GO:0044548">
    <property type="term" value="F:S100 protein binding"/>
    <property type="evidence" value="ECO:0007669"/>
    <property type="project" value="TreeGrafter"/>
</dbReference>
<organism evidence="7 8">
    <name type="scientific">Gadus morhua</name>
    <name type="common">Atlantic cod</name>
    <dbReference type="NCBI Taxonomy" id="8049"/>
    <lineage>
        <taxon>Eukaryota</taxon>
        <taxon>Metazoa</taxon>
        <taxon>Chordata</taxon>
        <taxon>Craniata</taxon>
        <taxon>Vertebrata</taxon>
        <taxon>Euteleostomi</taxon>
        <taxon>Actinopterygii</taxon>
        <taxon>Neopterygii</taxon>
        <taxon>Teleostei</taxon>
        <taxon>Neoteleostei</taxon>
        <taxon>Acanthomorphata</taxon>
        <taxon>Zeiogadaria</taxon>
        <taxon>Gadariae</taxon>
        <taxon>Gadiformes</taxon>
        <taxon>Gadoidei</taxon>
        <taxon>Gadidae</taxon>
        <taxon>Gadus</taxon>
    </lineage>
</organism>
<dbReference type="GO" id="GO:0046914">
    <property type="term" value="F:transition metal ion binding"/>
    <property type="evidence" value="ECO:0007669"/>
    <property type="project" value="InterPro"/>
</dbReference>